<keyword evidence="3" id="KW-0418">Kinase</keyword>
<evidence type="ECO:0000313" key="3">
    <source>
        <dbReference type="EMBL" id="WAS97333.1"/>
    </source>
</evidence>
<dbReference type="SUPFAM" id="SSF56112">
    <property type="entry name" value="Protein kinase-like (PK-like)"/>
    <property type="match status" value="1"/>
</dbReference>
<dbReference type="Pfam" id="PF00069">
    <property type="entry name" value="Pkinase"/>
    <property type="match status" value="1"/>
</dbReference>
<evidence type="ECO:0000256" key="1">
    <source>
        <dbReference type="SAM" id="MobiDB-lite"/>
    </source>
</evidence>
<keyword evidence="4" id="KW-1185">Reference proteome</keyword>
<dbReference type="GO" id="GO:0016301">
    <property type="term" value="F:kinase activity"/>
    <property type="evidence" value="ECO:0007669"/>
    <property type="project" value="UniProtKB-KW"/>
</dbReference>
<feature type="region of interest" description="Disordered" evidence="1">
    <location>
        <begin position="1"/>
        <end position="24"/>
    </location>
</feature>
<dbReference type="PROSITE" id="PS50011">
    <property type="entry name" value="PROTEIN_KINASE_DOM"/>
    <property type="match status" value="1"/>
</dbReference>
<dbReference type="Gene3D" id="1.10.510.10">
    <property type="entry name" value="Transferase(Phosphotransferase) domain 1"/>
    <property type="match status" value="1"/>
</dbReference>
<accession>A0ABY7HDJ0</accession>
<feature type="region of interest" description="Disordered" evidence="1">
    <location>
        <begin position="349"/>
        <end position="475"/>
    </location>
</feature>
<feature type="compositionally biased region" description="Low complexity" evidence="1">
    <location>
        <begin position="466"/>
        <end position="475"/>
    </location>
</feature>
<protein>
    <submittedName>
        <fullName evidence="3">Protein kinase</fullName>
    </submittedName>
</protein>
<organism evidence="3 4">
    <name type="scientific">Nannocystis punicea</name>
    <dbReference type="NCBI Taxonomy" id="2995304"/>
    <lineage>
        <taxon>Bacteria</taxon>
        <taxon>Pseudomonadati</taxon>
        <taxon>Myxococcota</taxon>
        <taxon>Polyangia</taxon>
        <taxon>Nannocystales</taxon>
        <taxon>Nannocystaceae</taxon>
        <taxon>Nannocystis</taxon>
    </lineage>
</organism>
<feature type="compositionally biased region" description="Basic and acidic residues" evidence="1">
    <location>
        <begin position="361"/>
        <end position="404"/>
    </location>
</feature>
<feature type="compositionally biased region" description="Acidic residues" evidence="1">
    <location>
        <begin position="1"/>
        <end position="11"/>
    </location>
</feature>
<dbReference type="Proteomes" id="UP001164459">
    <property type="component" value="Chromosome"/>
</dbReference>
<dbReference type="EMBL" id="CP114040">
    <property type="protein sequence ID" value="WAS97333.1"/>
    <property type="molecule type" value="Genomic_DNA"/>
</dbReference>
<reference evidence="3" key="1">
    <citation type="submission" date="2022-11" db="EMBL/GenBank/DDBJ databases">
        <title>Minimal conservation of predation-associated metabolite biosynthetic gene clusters underscores biosynthetic potential of Myxococcota including descriptions for ten novel species: Archangium lansinium sp. nov., Myxococcus landrumus sp. nov., Nannocystis bai.</title>
        <authorList>
            <person name="Ahearne A."/>
            <person name="Stevens C."/>
            <person name="Dowd S."/>
        </authorList>
    </citation>
    <scope>NUCLEOTIDE SEQUENCE</scope>
    <source>
        <strain evidence="3">Fl3</strain>
    </source>
</reference>
<feature type="domain" description="Protein kinase" evidence="2">
    <location>
        <begin position="43"/>
        <end position="388"/>
    </location>
</feature>
<name>A0ABY7HDJ0_9BACT</name>
<proteinExistence type="predicted"/>
<sequence>MHSIPLDEDPLPETLGGPIGPGGKPSEVEVLGDLRGHVLAGRYVLTELLGSGDLGCVYSGRDQASNQQVVVKVLAAPEQREVVARIAERARRRLGVRHPCVAAVLAEGTMGGLWYAVMEHAEGKNLYHAEGDPRFEGAGLLKLAAELAEGLATLHALGAPHGAISPGNLVWSQAGVKLVDLDVQAPGHLSGGAEPAASTDVSMLASVLLEVAGVREAEAPWIAPIARVVRGEARPSAAEWAQQLRNAEIDALKPGVADAARHAEGAIDSAWDQVFESADLPFRPSKGKVTIDTGLHRIEPPPSLAVLSFEVEAETFVLPDPGEDEPESEGLSATSLTSLTALVEELEPEVAARSLKPSKSASDEQESKPASKPESKAEAKAASKESKAEAKAASKESKPAKDPNRPATRPPTRPPTSPPLAASPLATPPLAASPLAASPPQPVAASEPQAAASDPRAFVVPASEVPSQSLSASTTAASAPVTASITTPAARVERPWPGLTTPANRHTTQMALGLLVIAGLCALIAWRLQSWATSDKQPTAPVVNQPASPEPSTPAPTAGRSDMSQETSTLARVAQAETPPGQAEAAPTPAPDEDMVVIETAGEAIDDVAPGNGGADQLSAGDFRKLLLRTNRSQRVRQCYEEHGPGDVELVALVGRGGKVLKLRMDPGPLSDCLRKVVLRLEFPRAARQAQHNYVFHPPDDAK</sequence>
<dbReference type="Gene3D" id="3.30.200.20">
    <property type="entry name" value="Phosphorylase Kinase, domain 1"/>
    <property type="match status" value="1"/>
</dbReference>
<feature type="compositionally biased region" description="Pro residues" evidence="1">
    <location>
        <begin position="408"/>
        <end position="418"/>
    </location>
</feature>
<dbReference type="InterPro" id="IPR000719">
    <property type="entry name" value="Prot_kinase_dom"/>
</dbReference>
<feature type="compositionally biased region" description="Low complexity" evidence="1">
    <location>
        <begin position="419"/>
        <end position="436"/>
    </location>
</feature>
<dbReference type="SMART" id="SM00220">
    <property type="entry name" value="S_TKc"/>
    <property type="match status" value="1"/>
</dbReference>
<dbReference type="RefSeq" id="WP_269039697.1">
    <property type="nucleotide sequence ID" value="NZ_CP114040.1"/>
</dbReference>
<evidence type="ECO:0000313" key="4">
    <source>
        <dbReference type="Proteomes" id="UP001164459"/>
    </source>
</evidence>
<feature type="region of interest" description="Disordered" evidence="1">
    <location>
        <begin position="537"/>
        <end position="592"/>
    </location>
</feature>
<dbReference type="InterPro" id="IPR011009">
    <property type="entry name" value="Kinase-like_dom_sf"/>
</dbReference>
<feature type="compositionally biased region" description="Low complexity" evidence="1">
    <location>
        <begin position="443"/>
        <end position="453"/>
    </location>
</feature>
<keyword evidence="3" id="KW-0808">Transferase</keyword>
<gene>
    <name evidence="3" type="ORF">O0S08_14390</name>
</gene>
<evidence type="ECO:0000259" key="2">
    <source>
        <dbReference type="PROSITE" id="PS50011"/>
    </source>
</evidence>